<dbReference type="PANTHER" id="PTHR36393:SF1">
    <property type="entry name" value="SULFATE ADENYLYLTRANSFERASE SUBUNIT"/>
    <property type="match status" value="1"/>
</dbReference>
<keyword evidence="1" id="KW-0472">Membrane</keyword>
<dbReference type="AlphaFoldDB" id="A0A843WXC9"/>
<evidence type="ECO:0000256" key="1">
    <source>
        <dbReference type="SAM" id="Phobius"/>
    </source>
</evidence>
<proteinExistence type="predicted"/>
<sequence length="218" mass="24095">MAQLLSVHPCGAVGYPSAASSPPRPTSPLCASRGSILLVRNPKPSSEWAVLQEEVKGRGRHLCFFTDGRKQEQARKALESALGGKKTEFEKWNKEIEKRESGGGGASGGGRWFGGGGDWFGWSRDEHFWDEAKQAGITVLGLASLILLLTKGNVMFAVFFNSLLFLLRGVRNWFEFVLSRVFGKHFFTTPAPVNVSNTYEKTRVSAKERVVSKWGTDR</sequence>
<dbReference type="PANTHER" id="PTHR36393">
    <property type="entry name" value="SULFATE ADENYLYLTRANSFERASE SUBUNIT"/>
    <property type="match status" value="1"/>
</dbReference>
<name>A0A843WXC9_COLES</name>
<protein>
    <submittedName>
        <fullName evidence="2">Uncharacterized protein</fullName>
    </submittedName>
</protein>
<keyword evidence="1" id="KW-0812">Transmembrane</keyword>
<reference evidence="2" key="1">
    <citation type="submission" date="2017-07" db="EMBL/GenBank/DDBJ databases">
        <title>Taro Niue Genome Assembly and Annotation.</title>
        <authorList>
            <person name="Atibalentja N."/>
            <person name="Keating K."/>
            <person name="Fields C.J."/>
        </authorList>
    </citation>
    <scope>NUCLEOTIDE SEQUENCE</scope>
    <source>
        <strain evidence="2">Niue_2</strain>
        <tissue evidence="2">Leaf</tissue>
    </source>
</reference>
<dbReference type="Proteomes" id="UP000652761">
    <property type="component" value="Unassembled WGS sequence"/>
</dbReference>
<gene>
    <name evidence="2" type="ORF">Taro_042777</name>
</gene>
<keyword evidence="3" id="KW-1185">Reference proteome</keyword>
<dbReference type="SMR" id="A0A843WXC9"/>
<evidence type="ECO:0000313" key="3">
    <source>
        <dbReference type="Proteomes" id="UP000652761"/>
    </source>
</evidence>
<comment type="caution">
    <text evidence="2">The sequence shown here is derived from an EMBL/GenBank/DDBJ whole genome shotgun (WGS) entry which is preliminary data.</text>
</comment>
<accession>A0A843WXC9</accession>
<organism evidence="2 3">
    <name type="scientific">Colocasia esculenta</name>
    <name type="common">Wild taro</name>
    <name type="synonym">Arum esculentum</name>
    <dbReference type="NCBI Taxonomy" id="4460"/>
    <lineage>
        <taxon>Eukaryota</taxon>
        <taxon>Viridiplantae</taxon>
        <taxon>Streptophyta</taxon>
        <taxon>Embryophyta</taxon>
        <taxon>Tracheophyta</taxon>
        <taxon>Spermatophyta</taxon>
        <taxon>Magnoliopsida</taxon>
        <taxon>Liliopsida</taxon>
        <taxon>Araceae</taxon>
        <taxon>Aroideae</taxon>
        <taxon>Colocasieae</taxon>
        <taxon>Colocasia</taxon>
    </lineage>
</organism>
<evidence type="ECO:0000313" key="2">
    <source>
        <dbReference type="EMBL" id="MQM09891.1"/>
    </source>
</evidence>
<dbReference type="EMBL" id="NMUH01004505">
    <property type="protein sequence ID" value="MQM09891.1"/>
    <property type="molecule type" value="Genomic_DNA"/>
</dbReference>
<feature type="transmembrane region" description="Helical" evidence="1">
    <location>
        <begin position="142"/>
        <end position="167"/>
    </location>
</feature>
<keyword evidence="1" id="KW-1133">Transmembrane helix</keyword>
<dbReference type="OrthoDB" id="2017354at2759"/>